<gene>
    <name evidence="2" type="ORF">OAUR00152_LOCUS411</name>
</gene>
<accession>A0A7S4M463</accession>
<dbReference type="AlphaFoldDB" id="A0A7S4M463"/>
<protein>
    <recommendedName>
        <fullName evidence="1">Protein kinase domain-containing protein</fullName>
    </recommendedName>
</protein>
<feature type="domain" description="Protein kinase" evidence="1">
    <location>
        <begin position="174"/>
        <end position="458"/>
    </location>
</feature>
<evidence type="ECO:0000259" key="1">
    <source>
        <dbReference type="PROSITE" id="PS50011"/>
    </source>
</evidence>
<proteinExistence type="predicted"/>
<dbReference type="Gene3D" id="1.10.510.10">
    <property type="entry name" value="Transferase(Phosphotransferase) domain 1"/>
    <property type="match status" value="1"/>
</dbReference>
<dbReference type="Pfam" id="PF00069">
    <property type="entry name" value="Pkinase"/>
    <property type="match status" value="1"/>
</dbReference>
<reference evidence="2" key="1">
    <citation type="submission" date="2021-01" db="EMBL/GenBank/DDBJ databases">
        <authorList>
            <person name="Corre E."/>
            <person name="Pelletier E."/>
            <person name="Niang G."/>
            <person name="Scheremetjew M."/>
            <person name="Finn R."/>
            <person name="Kale V."/>
            <person name="Holt S."/>
            <person name="Cochrane G."/>
            <person name="Meng A."/>
            <person name="Brown T."/>
            <person name="Cohen L."/>
        </authorList>
    </citation>
    <scope>NUCLEOTIDE SEQUENCE</scope>
    <source>
        <strain evidence="2">Isolate 1302-5</strain>
    </source>
</reference>
<organism evidence="2">
    <name type="scientific">Odontella aurita</name>
    <dbReference type="NCBI Taxonomy" id="265563"/>
    <lineage>
        <taxon>Eukaryota</taxon>
        <taxon>Sar</taxon>
        <taxon>Stramenopiles</taxon>
        <taxon>Ochrophyta</taxon>
        <taxon>Bacillariophyta</taxon>
        <taxon>Mediophyceae</taxon>
        <taxon>Biddulphiophycidae</taxon>
        <taxon>Eupodiscales</taxon>
        <taxon>Odontellaceae</taxon>
        <taxon>Odontella</taxon>
    </lineage>
</organism>
<dbReference type="InterPro" id="IPR011009">
    <property type="entry name" value="Kinase-like_dom_sf"/>
</dbReference>
<dbReference type="SUPFAM" id="SSF56112">
    <property type="entry name" value="Protein kinase-like (PK-like)"/>
    <property type="match status" value="1"/>
</dbReference>
<evidence type="ECO:0000313" key="2">
    <source>
        <dbReference type="EMBL" id="CAE2200286.1"/>
    </source>
</evidence>
<dbReference type="PANTHER" id="PTHR24362">
    <property type="entry name" value="SERINE/THREONINE-PROTEIN KINASE NEK"/>
    <property type="match status" value="1"/>
</dbReference>
<dbReference type="InterPro" id="IPR000719">
    <property type="entry name" value="Prot_kinase_dom"/>
</dbReference>
<dbReference type="PROSITE" id="PS50011">
    <property type="entry name" value="PROTEIN_KINASE_DOM"/>
    <property type="match status" value="1"/>
</dbReference>
<dbReference type="SMART" id="SM00220">
    <property type="entry name" value="S_TKc"/>
    <property type="match status" value="1"/>
</dbReference>
<dbReference type="PANTHER" id="PTHR24362:SF309">
    <property type="entry name" value="PROTEIN KINASE DOMAIN-CONTAINING PROTEIN"/>
    <property type="match status" value="1"/>
</dbReference>
<dbReference type="GO" id="GO:0004672">
    <property type="term" value="F:protein kinase activity"/>
    <property type="evidence" value="ECO:0007669"/>
    <property type="project" value="InterPro"/>
</dbReference>
<name>A0A7S4M463_9STRA</name>
<dbReference type="EMBL" id="HBKQ01000614">
    <property type="protein sequence ID" value="CAE2200286.1"/>
    <property type="molecule type" value="Transcribed_RNA"/>
</dbReference>
<sequence>MRRKIVSILALSSSASSVVNPASAFAPSWASALSARERISNLSSPAADPSPGPRLAVPSTSDGVPVLEEWRLLRNGAIVGTVSNHAVIDDGDVVTTSPLEDPSMCELGAVVTTRSGSYYRLGEKLRSKKQNGGLFAVDGLDGVIVKAKERLSEVEVLKNGAAAKRNGRASPDGPAHRVAVGNGKYLLVGESQRSTSGKSQIFAAYRSGRDGDPTGDALTVKISSNRDAMERECRNYDLVTSGLFRGLFMNKVEFLPDAGTAGGDYRGYCALVIDTGKIDLKGLLASRENEGLDGKAMRNAAYRAAKTVQAMHSSSLVWTDLKAENFVIMPDSIDMDGMVAIDLESAIPRGDTPVDYSPEACPPEFAKAFVNGEADGFVLDYSYDIWSYGMLMYELSTGKPYFAGKSPAEITRELNEDDFRADPRDVESMQLRGLIRMCLQTDPKRRPEIFQILLHPYFLTSGFGRISF</sequence>
<dbReference type="GO" id="GO:0005524">
    <property type="term" value="F:ATP binding"/>
    <property type="evidence" value="ECO:0007669"/>
    <property type="project" value="InterPro"/>
</dbReference>